<evidence type="ECO:0000256" key="4">
    <source>
        <dbReference type="ARBA" id="ARBA00022679"/>
    </source>
</evidence>
<evidence type="ECO:0000256" key="2">
    <source>
        <dbReference type="ARBA" id="ARBA00008748"/>
    </source>
</evidence>
<dbReference type="EMBL" id="PZFK01000015">
    <property type="protein sequence ID" value="PTI29361.1"/>
    <property type="molecule type" value="Genomic_DNA"/>
</dbReference>
<comment type="catalytic activity">
    <reaction evidence="8 9">
        <text>butanoate + ATP = butanoyl phosphate + ADP</text>
        <dbReference type="Rhea" id="RHEA:13585"/>
        <dbReference type="ChEBI" id="CHEBI:17968"/>
        <dbReference type="ChEBI" id="CHEBI:30616"/>
        <dbReference type="ChEBI" id="CHEBI:58079"/>
        <dbReference type="ChEBI" id="CHEBI:456216"/>
        <dbReference type="EC" id="2.7.2.7"/>
    </reaction>
</comment>
<keyword evidence="3 9" id="KW-0963">Cytoplasm</keyword>
<dbReference type="AlphaFoldDB" id="A0A2T4PSQ4"/>
<dbReference type="OrthoDB" id="9771859at2"/>
<dbReference type="PANTHER" id="PTHR21060">
    <property type="entry name" value="ACETATE KINASE"/>
    <property type="match status" value="1"/>
</dbReference>
<gene>
    <name evidence="9 11" type="primary">buk</name>
    <name evidence="11" type="ORF">BU072_08365</name>
    <name evidence="12" type="ORF">I6J37_11055</name>
</gene>
<dbReference type="STRING" id="1167632.GCA_000286335_01022"/>
<name>A0A2T4PSQ4_9STAP</name>
<keyword evidence="4 9" id="KW-0808">Transferase</keyword>
<evidence type="ECO:0000313" key="12">
    <source>
        <dbReference type="EMBL" id="QRO84706.1"/>
    </source>
</evidence>
<dbReference type="PROSITE" id="PS01075">
    <property type="entry name" value="ACETATE_KINASE_1"/>
    <property type="match status" value="1"/>
</dbReference>
<dbReference type="InterPro" id="IPR023865">
    <property type="entry name" value="Aliphatic_acid_kinase_CS"/>
</dbReference>
<evidence type="ECO:0000313" key="14">
    <source>
        <dbReference type="Proteomes" id="UP000627155"/>
    </source>
</evidence>
<evidence type="ECO:0000256" key="5">
    <source>
        <dbReference type="ARBA" id="ARBA00022741"/>
    </source>
</evidence>
<evidence type="ECO:0000256" key="1">
    <source>
        <dbReference type="ARBA" id="ARBA00004496"/>
    </source>
</evidence>
<evidence type="ECO:0000256" key="10">
    <source>
        <dbReference type="RuleBase" id="RU003835"/>
    </source>
</evidence>
<evidence type="ECO:0000256" key="9">
    <source>
        <dbReference type="HAMAP-Rule" id="MF_00542"/>
    </source>
</evidence>
<dbReference type="SUPFAM" id="SSF53067">
    <property type="entry name" value="Actin-like ATPase domain"/>
    <property type="match status" value="2"/>
</dbReference>
<dbReference type="EMBL" id="CP069486">
    <property type="protein sequence ID" value="QRO84706.1"/>
    <property type="molecule type" value="Genomic_DNA"/>
</dbReference>
<dbReference type="Pfam" id="PF00871">
    <property type="entry name" value="Acetate_kinase"/>
    <property type="match status" value="1"/>
</dbReference>
<dbReference type="RefSeq" id="WP_016911718.1">
    <property type="nucleotide sequence ID" value="NZ_BMDF01000001.1"/>
</dbReference>
<comment type="similarity">
    <text evidence="2 9 10">Belongs to the acetokinase family.</text>
</comment>
<dbReference type="Proteomes" id="UP000627155">
    <property type="component" value="Chromosome"/>
</dbReference>
<dbReference type="GO" id="GO:0047761">
    <property type="term" value="F:butyrate kinase activity"/>
    <property type="evidence" value="ECO:0007669"/>
    <property type="project" value="UniProtKB-UniRule"/>
</dbReference>
<protein>
    <recommendedName>
        <fullName evidence="9">Probable butyrate kinase</fullName>
        <shortName evidence="9">BK</shortName>
        <ecNumber evidence="9">2.7.2.7</ecNumber>
    </recommendedName>
    <alternativeName>
        <fullName evidence="9">Branched-chain carboxylic acid kinase</fullName>
    </alternativeName>
</protein>
<keyword evidence="14" id="KW-1185">Reference proteome</keyword>
<dbReference type="InterPro" id="IPR011245">
    <property type="entry name" value="Butyrate_kin"/>
</dbReference>
<dbReference type="InterPro" id="IPR043129">
    <property type="entry name" value="ATPase_NBD"/>
</dbReference>
<dbReference type="PROSITE" id="PS01076">
    <property type="entry name" value="ACETATE_KINASE_2"/>
    <property type="match status" value="1"/>
</dbReference>
<dbReference type="PANTHER" id="PTHR21060:SF3">
    <property type="entry name" value="BUTYRATE KINASE 2-RELATED"/>
    <property type="match status" value="1"/>
</dbReference>
<proteinExistence type="inferred from homology"/>
<dbReference type="Proteomes" id="UP000241209">
    <property type="component" value="Unassembled WGS sequence"/>
</dbReference>
<dbReference type="HAMAP" id="MF_00542">
    <property type="entry name" value="Butyrate_kinase"/>
    <property type="match status" value="1"/>
</dbReference>
<evidence type="ECO:0000313" key="11">
    <source>
        <dbReference type="EMBL" id="PTI29361.1"/>
    </source>
</evidence>
<dbReference type="GO" id="GO:0008776">
    <property type="term" value="F:acetate kinase activity"/>
    <property type="evidence" value="ECO:0007669"/>
    <property type="project" value="TreeGrafter"/>
</dbReference>
<organism evidence="11 13">
    <name type="scientific">Mammaliicoccus vitulinus</name>
    <dbReference type="NCBI Taxonomy" id="71237"/>
    <lineage>
        <taxon>Bacteria</taxon>
        <taxon>Bacillati</taxon>
        <taxon>Bacillota</taxon>
        <taxon>Bacilli</taxon>
        <taxon>Bacillales</taxon>
        <taxon>Staphylococcaceae</taxon>
        <taxon>Mammaliicoccus</taxon>
    </lineage>
</organism>
<reference evidence="12 14" key="3">
    <citation type="submission" date="2021-02" db="EMBL/GenBank/DDBJ databases">
        <title>FDA dAtabase for Regulatory Grade micrObial Sequences (FDA-ARGOS): Supporting development and validation of Infectious Disease Dx tests.</title>
        <authorList>
            <person name="Sproer C."/>
            <person name="Gronow S."/>
            <person name="Severitt S."/>
            <person name="Schroder I."/>
            <person name="Tallon L."/>
            <person name="Sadzewicz L."/>
            <person name="Zhao X."/>
            <person name="Boylan J."/>
            <person name="Ott S."/>
            <person name="Bowen H."/>
            <person name="Vavikolanu K."/>
            <person name="Mehta A."/>
            <person name="Aluvathingal J."/>
            <person name="Nadendla S."/>
            <person name="Lowell S."/>
            <person name="Myers T."/>
            <person name="Yan Y."/>
            <person name="Sichtig H."/>
        </authorList>
    </citation>
    <scope>NUCLEOTIDE SEQUENCE [LARGE SCALE GENOMIC DNA]</scope>
    <source>
        <strain evidence="12 14">FDAARGOS_1207</strain>
    </source>
</reference>
<keyword evidence="7 9" id="KW-0067">ATP-binding</keyword>
<dbReference type="PIRSF" id="PIRSF036458">
    <property type="entry name" value="Butyrate_kin"/>
    <property type="match status" value="1"/>
</dbReference>
<dbReference type="GO" id="GO:0006083">
    <property type="term" value="P:acetate metabolic process"/>
    <property type="evidence" value="ECO:0007669"/>
    <property type="project" value="TreeGrafter"/>
</dbReference>
<reference evidence="11 13" key="1">
    <citation type="journal article" date="2016" name="Front. Microbiol.">
        <title>Comprehensive Phylogenetic Analysis of Bovine Non-aureus Staphylococci Species Based on Whole-Genome Sequencing.</title>
        <authorList>
            <person name="Naushad S."/>
            <person name="Barkema H.W."/>
            <person name="Luby C."/>
            <person name="Condas L.A."/>
            <person name="Nobrega D.B."/>
            <person name="Carson D.A."/>
            <person name="De Buck J."/>
        </authorList>
    </citation>
    <scope>NUCLEOTIDE SEQUENCE [LARGE SCALE GENOMIC DNA]</scope>
    <source>
        <strain evidence="11 13">SNUC 2204</strain>
    </source>
</reference>
<accession>A0A2T4PSQ4</accession>
<reference evidence="11" key="2">
    <citation type="submission" date="2018-03" db="EMBL/GenBank/DDBJ databases">
        <authorList>
            <person name="Keele B.F."/>
        </authorList>
    </citation>
    <scope>NUCLEOTIDE SEQUENCE</scope>
    <source>
        <strain evidence="11">SNUC 2204</strain>
    </source>
</reference>
<dbReference type="InterPro" id="IPR000890">
    <property type="entry name" value="Aliphatic_acid_kin_short-chain"/>
</dbReference>
<dbReference type="GO" id="GO:0005737">
    <property type="term" value="C:cytoplasm"/>
    <property type="evidence" value="ECO:0007669"/>
    <property type="project" value="UniProtKB-SubCell"/>
</dbReference>
<evidence type="ECO:0000256" key="7">
    <source>
        <dbReference type="ARBA" id="ARBA00022840"/>
    </source>
</evidence>
<evidence type="ECO:0000256" key="3">
    <source>
        <dbReference type="ARBA" id="ARBA00022490"/>
    </source>
</evidence>
<sequence>MKKILVLNLGSTSSKVSVFTNYDMLFEDVIRHNIEQTNLPLIDQVPIRLESIKKSLEQHQISLQAIDAIACRGGVLKPVEGGTYLINDMMYHDLKTFKYGFHASNLSGVIGYELSQELSIHSYIVDPVVVDELIPDARITGIKGIERRSIFHALNHKSVAKQYASEIGKKYEDINVIVAHLGGGISVGAHRKGRVIDVNDGLLGEGPFSPERAGSIPNDALIKWVIDHDFTVIEANNELSKHSGLLSYFGTNDFIKVEEMMANGDETAKLVLDAMCYQISKSIGSCAVVLEGQVDQIILTGGLSYSKYLINKVKRYVSWLQNVTIYEGEKEMHALNVGVMDLLHGKISTKSYE</sequence>
<evidence type="ECO:0000256" key="6">
    <source>
        <dbReference type="ARBA" id="ARBA00022777"/>
    </source>
</evidence>
<keyword evidence="6 9" id="KW-0418">Kinase</keyword>
<evidence type="ECO:0000313" key="13">
    <source>
        <dbReference type="Proteomes" id="UP000241209"/>
    </source>
</evidence>
<comment type="subcellular location">
    <subcellularLocation>
        <location evidence="1 9">Cytoplasm</location>
    </subcellularLocation>
</comment>
<dbReference type="EC" id="2.7.2.7" evidence="9"/>
<dbReference type="CDD" id="cd24011">
    <property type="entry name" value="ASKHA_NBD_BK"/>
    <property type="match status" value="1"/>
</dbReference>
<keyword evidence="5 9" id="KW-0547">Nucleotide-binding</keyword>
<dbReference type="GeneID" id="64116465"/>
<dbReference type="NCBIfam" id="NF002834">
    <property type="entry name" value="PRK03011.1-5"/>
    <property type="match status" value="1"/>
</dbReference>
<dbReference type="GO" id="GO:0005524">
    <property type="term" value="F:ATP binding"/>
    <property type="evidence" value="ECO:0007669"/>
    <property type="project" value="UniProtKB-KW"/>
</dbReference>
<dbReference type="Gene3D" id="3.30.420.40">
    <property type="match status" value="2"/>
</dbReference>
<dbReference type="PRINTS" id="PR00471">
    <property type="entry name" value="ACETATEKNASE"/>
</dbReference>
<evidence type="ECO:0000256" key="8">
    <source>
        <dbReference type="ARBA" id="ARBA00048596"/>
    </source>
</evidence>
<dbReference type="NCBIfam" id="TIGR02707">
    <property type="entry name" value="butyr_kinase"/>
    <property type="match status" value="1"/>
</dbReference>